<evidence type="ECO:0000313" key="2">
    <source>
        <dbReference type="EMBL" id="OCK82200.1"/>
    </source>
</evidence>
<name>A0A8E2EEC7_9PEZI</name>
<proteinExistence type="predicted"/>
<evidence type="ECO:0000256" key="1">
    <source>
        <dbReference type="SAM" id="MobiDB-lite"/>
    </source>
</evidence>
<dbReference type="OrthoDB" id="3009558at2759"/>
<dbReference type="EMBL" id="KV744895">
    <property type="protein sequence ID" value="OCK82200.1"/>
    <property type="molecule type" value="Genomic_DNA"/>
</dbReference>
<feature type="region of interest" description="Disordered" evidence="1">
    <location>
        <begin position="512"/>
        <end position="547"/>
    </location>
</feature>
<dbReference type="Proteomes" id="UP000250266">
    <property type="component" value="Unassembled WGS sequence"/>
</dbReference>
<organism evidence="2 3">
    <name type="scientific">Lepidopterella palustris CBS 459.81</name>
    <dbReference type="NCBI Taxonomy" id="1314670"/>
    <lineage>
        <taxon>Eukaryota</taxon>
        <taxon>Fungi</taxon>
        <taxon>Dikarya</taxon>
        <taxon>Ascomycota</taxon>
        <taxon>Pezizomycotina</taxon>
        <taxon>Dothideomycetes</taxon>
        <taxon>Pleosporomycetidae</taxon>
        <taxon>Mytilinidiales</taxon>
        <taxon>Argynnaceae</taxon>
        <taxon>Lepidopterella</taxon>
    </lineage>
</organism>
<reference evidence="2 3" key="1">
    <citation type="journal article" date="2016" name="Nat. Commun.">
        <title>Ectomycorrhizal ecology is imprinted in the genome of the dominant symbiotic fungus Cenococcum geophilum.</title>
        <authorList>
            <consortium name="DOE Joint Genome Institute"/>
            <person name="Peter M."/>
            <person name="Kohler A."/>
            <person name="Ohm R.A."/>
            <person name="Kuo A."/>
            <person name="Krutzmann J."/>
            <person name="Morin E."/>
            <person name="Arend M."/>
            <person name="Barry K.W."/>
            <person name="Binder M."/>
            <person name="Choi C."/>
            <person name="Clum A."/>
            <person name="Copeland A."/>
            <person name="Grisel N."/>
            <person name="Haridas S."/>
            <person name="Kipfer T."/>
            <person name="LaButti K."/>
            <person name="Lindquist E."/>
            <person name="Lipzen A."/>
            <person name="Maire R."/>
            <person name="Meier B."/>
            <person name="Mihaltcheva S."/>
            <person name="Molinier V."/>
            <person name="Murat C."/>
            <person name="Poggeler S."/>
            <person name="Quandt C.A."/>
            <person name="Sperisen C."/>
            <person name="Tritt A."/>
            <person name="Tisserant E."/>
            <person name="Crous P.W."/>
            <person name="Henrissat B."/>
            <person name="Nehls U."/>
            <person name="Egli S."/>
            <person name="Spatafora J.W."/>
            <person name="Grigoriev I.V."/>
            <person name="Martin F.M."/>
        </authorList>
    </citation>
    <scope>NUCLEOTIDE SEQUENCE [LARGE SCALE GENOMIC DNA]</scope>
    <source>
        <strain evidence="2 3">CBS 459.81</strain>
    </source>
</reference>
<protein>
    <submittedName>
        <fullName evidence="2">Uncharacterized protein</fullName>
    </submittedName>
</protein>
<dbReference type="AlphaFoldDB" id="A0A8E2EEC7"/>
<evidence type="ECO:0000313" key="3">
    <source>
        <dbReference type="Proteomes" id="UP000250266"/>
    </source>
</evidence>
<gene>
    <name evidence="2" type="ORF">K432DRAFT_424307</name>
</gene>
<sequence>MSAEPCQPAKRRRLDVVIEPFLYPHIPESAQDLEINRSFGLWPEGRERSGVNRLVEKTESNEWGNPRVAEARATVEPIVTPSNEALIRTYHPSLSLAPLVYALQEMSGKTIWMVLIVADFRISHTHAGGREIHVAPAMEQAHPLRYLNFQSGRIPRLINPRRMLTAHDLNTIRSIFPSSIGVRIFIAGFATILFQSKTDMVEAWRRGCPGDIGGLDVGYDIIDYQPTTVSTQSGYEVTSMPESYASLGCLGLRIKRPNGVEAITTTTHGFVRLPQASAIFIRMADWLIRAKEVLSRFYSPKTTGTMPGQVEMREAPANSPLGKDVYVAGTAQKVGTITSTYDAPSSTLPYPAGYQHDLSLITDEDLPWITSPPGVGSVTDWANYEDALDGQPVFVSKFDVWIDKERRDHGEITYQSTQRAIVEGSEYLWTSRAMSASILWRTEDDWHDLQGFSGCVLCLGKPSDRQVKAVVFQNFQTPVKCWQVHNGERKLTGDSGWLIKGGFVLPQEIRESTIQSDEPQRARDWSSIPSRGRSSKDSGRRSFTGHM</sequence>
<keyword evidence="3" id="KW-1185">Reference proteome</keyword>
<accession>A0A8E2EEC7</accession>